<feature type="coiled-coil region" evidence="1">
    <location>
        <begin position="611"/>
        <end position="645"/>
    </location>
</feature>
<sequence>MDVAGVILEALRPHLGPRAEAVLEEGLKRLGRGARELSPEDGALLLKGLVFRELQGRLRPEEARRVVQEALRRLEGQGPSLEELEKALKRFGLYVDWPEVGRLRALWNRLRQSPDPALLGEAKALLEALEERLEEALLRQAKDLAYLEESLERVRHLGGAKVRRLENLVATIRKAQEEGIWAQGEVERARGLALDLRKLLESSAVQAPTLPEMVFETQEFSPEEEVYLTVEDASELEGELVVDLGTLPEEAAQRILALEVEEERRRLEELLARYGHLLERTTVSPLLAEVQALLEAGKPAGERLKALEEAFKEAEANFRAERRARLIQLQEALRALPLPPEEKASLQETLALAEETLKEGGYPDLAPLEAELGRLEALAQAREAEEKRLLQEKEALLRELAQKGEAFQDLLKELQALGGPALREGLDRIRARYAERLKAQGEEAQYRGKLEEAQKALEALREEAKALGLEGLLEEAALLLAQGRLPDLEGLKARLQEAKEEARRRALEELSRLQALAERFRGFGGEAALKALEEEKQKPLPDPTPVARTLHALRRRLEAKREELNTRLTAFFQAQARLEGFQSETARRLKPLLATLRSARDQLPRLGPKGVLQVEKTLTQAEALLKELEKEAEAAKALLQEFRSADLEALLGALEVSEDPLAPLRLPGVEALGYLEDAPPLPPEALRPLVLALDRLDQALKDTRKATVVLLREKALVLSPHRGKNLVALLEKPSLSAFLQELSS</sequence>
<proteinExistence type="predicted"/>
<dbReference type="EMBL" id="JBHLTW010000042">
    <property type="protein sequence ID" value="MFC0596487.1"/>
    <property type="molecule type" value="Genomic_DNA"/>
</dbReference>
<keyword evidence="1" id="KW-0175">Coiled coil</keyword>
<evidence type="ECO:0000313" key="3">
    <source>
        <dbReference type="Proteomes" id="UP001589830"/>
    </source>
</evidence>
<reference evidence="2 3" key="1">
    <citation type="submission" date="2024-09" db="EMBL/GenBank/DDBJ databases">
        <authorList>
            <person name="Sun Q."/>
            <person name="Mori K."/>
        </authorList>
    </citation>
    <scope>NUCLEOTIDE SEQUENCE [LARGE SCALE GENOMIC DNA]</scope>
    <source>
        <strain evidence="2 3">NCAIM B.02340</strain>
    </source>
</reference>
<gene>
    <name evidence="2" type="ORF">ACFFFP_09985</name>
</gene>
<feature type="coiled-coil region" evidence="1">
    <location>
        <begin position="443"/>
        <end position="519"/>
    </location>
</feature>
<keyword evidence="3" id="KW-1185">Reference proteome</keyword>
<protein>
    <submittedName>
        <fullName evidence="2">Uncharacterized protein</fullName>
    </submittedName>
</protein>
<feature type="coiled-coil region" evidence="1">
    <location>
        <begin position="368"/>
        <end position="417"/>
    </location>
</feature>
<organism evidence="2 3">
    <name type="scientific">Thermus composti</name>
    <dbReference type="NCBI Taxonomy" id="532059"/>
    <lineage>
        <taxon>Bacteria</taxon>
        <taxon>Thermotogati</taxon>
        <taxon>Deinococcota</taxon>
        <taxon>Deinococci</taxon>
        <taxon>Thermales</taxon>
        <taxon>Thermaceae</taxon>
        <taxon>Thermus</taxon>
    </lineage>
</organism>
<evidence type="ECO:0000256" key="1">
    <source>
        <dbReference type="SAM" id="Coils"/>
    </source>
</evidence>
<dbReference type="Proteomes" id="UP001589830">
    <property type="component" value="Unassembled WGS sequence"/>
</dbReference>
<dbReference type="RefSeq" id="WP_188847268.1">
    <property type="nucleotide sequence ID" value="NZ_BMPJ01000011.1"/>
</dbReference>
<evidence type="ECO:0000313" key="2">
    <source>
        <dbReference type="EMBL" id="MFC0596487.1"/>
    </source>
</evidence>
<feature type="coiled-coil region" evidence="1">
    <location>
        <begin position="253"/>
        <end position="280"/>
    </location>
</feature>
<comment type="caution">
    <text evidence="2">The sequence shown here is derived from an EMBL/GenBank/DDBJ whole genome shotgun (WGS) entry which is preliminary data.</text>
</comment>
<name>A0ABV6Q4H8_9DEIN</name>
<accession>A0ABV6Q4H8</accession>